<sequence length="314" mass="34031">MLSNICFRHKPYFKKITMELRHLRYFLGVAREANFTRAAEKLGIGQPPLSLQIKQLEQELGVTLFERTPHGVVLTRAGEAFRIEAMRVLEDAQGAIRAAQRAGRGETGQLRLGFSGSSVFNPVVPALIRRFKQTWPDAELTLAEGNTPQLLQALTDERLDAAFVRPGAGDFAGLRLHRFPDEPMKIVLPTAHPLAKRQALSIEALRHEAFVMVPGPAGATLYGAIVEVCRLAGFEPLLAQPAPQIPSVINLVAAGLGISIVPDALSQVRVKGVRYLAIKPPAPVARLAFAVRAQDGSPTVGNMLALLGARAQQP</sequence>
<dbReference type="SUPFAM" id="SSF53850">
    <property type="entry name" value="Periplasmic binding protein-like II"/>
    <property type="match status" value="1"/>
</dbReference>
<feature type="domain" description="HTH lysR-type" evidence="5">
    <location>
        <begin position="18"/>
        <end position="75"/>
    </location>
</feature>
<evidence type="ECO:0000256" key="3">
    <source>
        <dbReference type="ARBA" id="ARBA00023125"/>
    </source>
</evidence>
<evidence type="ECO:0000313" key="7">
    <source>
        <dbReference type="Proteomes" id="UP000192911"/>
    </source>
</evidence>
<keyword evidence="4" id="KW-0804">Transcription</keyword>
<dbReference type="Proteomes" id="UP000192911">
    <property type="component" value="Unassembled WGS sequence"/>
</dbReference>
<dbReference type="PANTHER" id="PTHR30346:SF30">
    <property type="entry name" value="SMALL NEUTRAL PROTEASE REGULATORY PROTEIN"/>
    <property type="match status" value="1"/>
</dbReference>
<evidence type="ECO:0000256" key="1">
    <source>
        <dbReference type="ARBA" id="ARBA00009437"/>
    </source>
</evidence>
<name>A0A1X7HBJ0_TRICW</name>
<dbReference type="EMBL" id="FXAH01000028">
    <property type="protein sequence ID" value="SMF82847.1"/>
    <property type="molecule type" value="Genomic_DNA"/>
</dbReference>
<dbReference type="InterPro" id="IPR036390">
    <property type="entry name" value="WH_DNA-bd_sf"/>
</dbReference>
<proteinExistence type="inferred from homology"/>
<comment type="similarity">
    <text evidence="1">Belongs to the LysR transcriptional regulatory family.</text>
</comment>
<dbReference type="Pfam" id="PF03466">
    <property type="entry name" value="LysR_substrate"/>
    <property type="match status" value="1"/>
</dbReference>
<evidence type="ECO:0000256" key="2">
    <source>
        <dbReference type="ARBA" id="ARBA00023015"/>
    </source>
</evidence>
<dbReference type="Pfam" id="PF00126">
    <property type="entry name" value="HTH_1"/>
    <property type="match status" value="1"/>
</dbReference>
<dbReference type="GO" id="GO:0003700">
    <property type="term" value="F:DNA-binding transcription factor activity"/>
    <property type="evidence" value="ECO:0007669"/>
    <property type="project" value="InterPro"/>
</dbReference>
<keyword evidence="7" id="KW-1185">Reference proteome</keyword>
<dbReference type="GO" id="GO:0003677">
    <property type="term" value="F:DNA binding"/>
    <property type="evidence" value="ECO:0007669"/>
    <property type="project" value="UniProtKB-KW"/>
</dbReference>
<dbReference type="Gene3D" id="1.10.10.10">
    <property type="entry name" value="Winged helix-like DNA-binding domain superfamily/Winged helix DNA-binding domain"/>
    <property type="match status" value="1"/>
</dbReference>
<keyword evidence="2" id="KW-0805">Transcription regulation</keyword>
<dbReference type="PROSITE" id="PS50931">
    <property type="entry name" value="HTH_LYSR"/>
    <property type="match status" value="1"/>
</dbReference>
<dbReference type="InterPro" id="IPR005119">
    <property type="entry name" value="LysR_subst-bd"/>
</dbReference>
<dbReference type="Gene3D" id="3.40.190.10">
    <property type="entry name" value="Periplasmic binding protein-like II"/>
    <property type="match status" value="2"/>
</dbReference>
<dbReference type="SUPFAM" id="SSF46785">
    <property type="entry name" value="Winged helix' DNA-binding domain"/>
    <property type="match status" value="1"/>
</dbReference>
<gene>
    <name evidence="6" type="ORF">SAMN06295900_1289</name>
</gene>
<evidence type="ECO:0000256" key="4">
    <source>
        <dbReference type="ARBA" id="ARBA00023163"/>
    </source>
</evidence>
<dbReference type="STRING" id="28094.SAMN06295900_1289"/>
<evidence type="ECO:0000259" key="5">
    <source>
        <dbReference type="PROSITE" id="PS50931"/>
    </source>
</evidence>
<dbReference type="PANTHER" id="PTHR30346">
    <property type="entry name" value="TRANSCRIPTIONAL DUAL REGULATOR HCAR-RELATED"/>
    <property type="match status" value="1"/>
</dbReference>
<dbReference type="AlphaFoldDB" id="A0A1X7HBJ0"/>
<organism evidence="6 7">
    <name type="scientific">Trinickia caryophylli</name>
    <name type="common">Paraburkholderia caryophylli</name>
    <dbReference type="NCBI Taxonomy" id="28094"/>
    <lineage>
        <taxon>Bacteria</taxon>
        <taxon>Pseudomonadati</taxon>
        <taxon>Pseudomonadota</taxon>
        <taxon>Betaproteobacteria</taxon>
        <taxon>Burkholderiales</taxon>
        <taxon>Burkholderiaceae</taxon>
        <taxon>Trinickia</taxon>
    </lineage>
</organism>
<keyword evidence="3 6" id="KW-0238">DNA-binding</keyword>
<dbReference type="FunFam" id="1.10.10.10:FF:000001">
    <property type="entry name" value="LysR family transcriptional regulator"/>
    <property type="match status" value="1"/>
</dbReference>
<dbReference type="InterPro" id="IPR036388">
    <property type="entry name" value="WH-like_DNA-bd_sf"/>
</dbReference>
<dbReference type="CDD" id="cd08451">
    <property type="entry name" value="PBP2_BudR"/>
    <property type="match status" value="1"/>
</dbReference>
<dbReference type="InterPro" id="IPR037410">
    <property type="entry name" value="BudR_PBP2"/>
</dbReference>
<dbReference type="InterPro" id="IPR000847">
    <property type="entry name" value="LysR_HTH_N"/>
</dbReference>
<protein>
    <submittedName>
        <fullName evidence="6">DNA-binding transcriptional regulator, LysR family</fullName>
    </submittedName>
</protein>
<accession>A0A1X7HBJ0</accession>
<dbReference type="PRINTS" id="PR00039">
    <property type="entry name" value="HTHLYSR"/>
</dbReference>
<evidence type="ECO:0000313" key="6">
    <source>
        <dbReference type="EMBL" id="SMF82847.1"/>
    </source>
</evidence>
<dbReference type="GO" id="GO:0032993">
    <property type="term" value="C:protein-DNA complex"/>
    <property type="evidence" value="ECO:0007669"/>
    <property type="project" value="TreeGrafter"/>
</dbReference>
<reference evidence="7" key="1">
    <citation type="submission" date="2017-04" db="EMBL/GenBank/DDBJ databases">
        <authorList>
            <person name="Varghese N."/>
            <person name="Submissions S."/>
        </authorList>
    </citation>
    <scope>NUCLEOTIDE SEQUENCE [LARGE SCALE GENOMIC DNA]</scope>
    <source>
        <strain evidence="7">Ballard 720</strain>
    </source>
</reference>